<feature type="region of interest" description="Disordered" evidence="4">
    <location>
        <begin position="327"/>
        <end position="351"/>
    </location>
</feature>
<proteinExistence type="predicted"/>
<evidence type="ECO:0000256" key="1">
    <source>
        <dbReference type="ARBA" id="ARBA00022737"/>
    </source>
</evidence>
<comment type="caution">
    <text evidence="5">The sequence shown here is derived from an EMBL/GenBank/DDBJ whole genome shotgun (WGS) entry which is preliminary data.</text>
</comment>
<dbReference type="PROSITE" id="PS50297">
    <property type="entry name" value="ANK_REP_REGION"/>
    <property type="match status" value="2"/>
</dbReference>
<evidence type="ECO:0000256" key="3">
    <source>
        <dbReference type="PROSITE-ProRule" id="PRU00023"/>
    </source>
</evidence>
<evidence type="ECO:0000313" key="5">
    <source>
        <dbReference type="EMBL" id="KAH1176491.1"/>
    </source>
</evidence>
<dbReference type="InterPro" id="IPR036770">
    <property type="entry name" value="Ankyrin_rpt-contain_sf"/>
</dbReference>
<evidence type="ECO:0000256" key="2">
    <source>
        <dbReference type="ARBA" id="ARBA00023043"/>
    </source>
</evidence>
<feature type="repeat" description="ANK" evidence="3">
    <location>
        <begin position="167"/>
        <end position="199"/>
    </location>
</feature>
<feature type="region of interest" description="Disordered" evidence="4">
    <location>
        <begin position="19"/>
        <end position="42"/>
    </location>
</feature>
<organism evidence="5 6">
    <name type="scientific">Mauremys mutica</name>
    <name type="common">yellowpond turtle</name>
    <dbReference type="NCBI Taxonomy" id="74926"/>
    <lineage>
        <taxon>Eukaryota</taxon>
        <taxon>Metazoa</taxon>
        <taxon>Chordata</taxon>
        <taxon>Craniata</taxon>
        <taxon>Vertebrata</taxon>
        <taxon>Euteleostomi</taxon>
        <taxon>Archelosauria</taxon>
        <taxon>Testudinata</taxon>
        <taxon>Testudines</taxon>
        <taxon>Cryptodira</taxon>
        <taxon>Durocryptodira</taxon>
        <taxon>Testudinoidea</taxon>
        <taxon>Geoemydidae</taxon>
        <taxon>Geoemydinae</taxon>
        <taxon>Mauremys</taxon>
    </lineage>
</organism>
<dbReference type="PANTHER" id="PTHR24173">
    <property type="entry name" value="ANKYRIN REPEAT CONTAINING"/>
    <property type="match status" value="1"/>
</dbReference>
<dbReference type="PANTHER" id="PTHR24173:SF29">
    <property type="entry name" value="PHOTORECEPTOR ANKYRIN REPEAT PROTEIN"/>
    <property type="match status" value="1"/>
</dbReference>
<feature type="region of interest" description="Disordered" evidence="4">
    <location>
        <begin position="388"/>
        <end position="449"/>
    </location>
</feature>
<feature type="compositionally biased region" description="Polar residues" evidence="4">
    <location>
        <begin position="338"/>
        <end position="348"/>
    </location>
</feature>
<dbReference type="EMBL" id="JAHDVG010000475">
    <property type="protein sequence ID" value="KAH1176491.1"/>
    <property type="molecule type" value="Genomic_DNA"/>
</dbReference>
<dbReference type="AlphaFoldDB" id="A0A9D4B160"/>
<accession>A0A9D4B160</accession>
<keyword evidence="1" id="KW-0677">Repeat</keyword>
<reference evidence="5" key="1">
    <citation type="submission" date="2021-09" db="EMBL/GenBank/DDBJ databases">
        <title>The genome of Mauremys mutica provides insights into the evolution of semi-aquatic lifestyle.</title>
        <authorList>
            <person name="Gong S."/>
            <person name="Gao Y."/>
        </authorList>
    </citation>
    <scope>NUCLEOTIDE SEQUENCE</scope>
    <source>
        <strain evidence="5">MM-2020</strain>
        <tissue evidence="5">Muscle</tissue>
    </source>
</reference>
<evidence type="ECO:0000256" key="4">
    <source>
        <dbReference type="SAM" id="MobiDB-lite"/>
    </source>
</evidence>
<feature type="compositionally biased region" description="Acidic residues" evidence="4">
    <location>
        <begin position="19"/>
        <end position="37"/>
    </location>
</feature>
<evidence type="ECO:0000313" key="6">
    <source>
        <dbReference type="Proteomes" id="UP000827986"/>
    </source>
</evidence>
<dbReference type="Proteomes" id="UP000827986">
    <property type="component" value="Unassembled WGS sequence"/>
</dbReference>
<gene>
    <name evidence="5" type="ORF">KIL84_021225</name>
</gene>
<dbReference type="SUPFAM" id="SSF48403">
    <property type="entry name" value="Ankyrin repeat"/>
    <property type="match status" value="1"/>
</dbReference>
<dbReference type="Gene3D" id="1.25.40.20">
    <property type="entry name" value="Ankyrin repeat-containing domain"/>
    <property type="match status" value="1"/>
</dbReference>
<sequence length="449" mass="49813">MTAVEESVLQTWKSSLDASDPELLYEEEEEAAEEAELSDTSSILSDDSVYPCYEPAPAADGGQSLTFYQCCARNDATLLQEMLARGVSREEVAELDINRRNGLMVACFKGFVDIVTLLSKCPYVDINHQDNDGNTALMIAAQAGHVTIVNYLLNYYPMLEIEKRDVRGLTALMKAAVQGRKECVTALLLAGADLTAVDPVRGKTAREWAGLTGRFETIVQIRSILQRPRAEQFSDQYRPEWPALPELVAKALATKSRCKRLLEKICSIFSINLPHDPEADGVMDHMVRMTTCLASPFVATACQTICPRSPPEVGKQRLSVPELLEEYTPDPDAKSEPDASSCNGQAGSETRVLVPYRSPSGMLRFLPLRLLRRNSVFPGAHIPKIKLAKAPFPPAGQEKPPRARKSKNLLELPKWKYKELKEEKKRAAEAEENQKETTTKTKTSKGKKS</sequence>
<keyword evidence="2 3" id="KW-0040">ANK repeat</keyword>
<name>A0A9D4B160_9SAUR</name>
<dbReference type="PROSITE" id="PS50088">
    <property type="entry name" value="ANK_REPEAT"/>
    <property type="match status" value="2"/>
</dbReference>
<dbReference type="SMART" id="SM00248">
    <property type="entry name" value="ANK"/>
    <property type="match status" value="3"/>
</dbReference>
<evidence type="ECO:0008006" key="7">
    <source>
        <dbReference type="Google" id="ProtNLM"/>
    </source>
</evidence>
<feature type="repeat" description="ANK" evidence="3">
    <location>
        <begin position="132"/>
        <end position="164"/>
    </location>
</feature>
<protein>
    <recommendedName>
        <fullName evidence="7">Ankyrin repeat domain-containing protein 33B</fullName>
    </recommendedName>
</protein>
<keyword evidence="6" id="KW-1185">Reference proteome</keyword>
<dbReference type="InterPro" id="IPR002110">
    <property type="entry name" value="Ankyrin_rpt"/>
</dbReference>
<feature type="compositionally biased region" description="Basic and acidic residues" evidence="4">
    <location>
        <begin position="413"/>
        <end position="439"/>
    </location>
</feature>
<dbReference type="Pfam" id="PF12796">
    <property type="entry name" value="Ank_2"/>
    <property type="match status" value="1"/>
</dbReference>